<evidence type="ECO:0000256" key="1">
    <source>
        <dbReference type="SAM" id="Phobius"/>
    </source>
</evidence>
<dbReference type="RefSeq" id="WP_146284952.1">
    <property type="nucleotide sequence ID" value="NZ_BMLP01000001.1"/>
</dbReference>
<dbReference type="AlphaFoldDB" id="A0A917YJ35"/>
<keyword evidence="1" id="KW-0472">Membrane</keyword>
<sequence length="232" mass="25310">MSSLEPVLVPLPFAVDYAPGVGGTLVMVFSSIGHDPDRMPEPEFRQMAVRGGRGALFIRDASRSWANAPEFDSVVRSALHHAMSRQKLTRIVAIGVSMGAFSALVAASLLPIDAVLAIGPQFSIDPAVLDEPRWRDHAQRVGMFRRPVCPLPARPWICLMHGLADDGVQAMSFPLQRGVDHILFDGITHGRLGPHLKQTGLQGLVDALVTGDRRRLLRIARAAGGRRRQLPR</sequence>
<keyword evidence="1" id="KW-0812">Transmembrane</keyword>
<dbReference type="InterPro" id="IPR029058">
    <property type="entry name" value="AB_hydrolase_fold"/>
</dbReference>
<dbReference type="Gene3D" id="3.40.50.1820">
    <property type="entry name" value="alpha/beta hydrolase"/>
    <property type="match status" value="1"/>
</dbReference>
<name>A0A917YJ35_9RHOB</name>
<keyword evidence="3" id="KW-1185">Reference proteome</keyword>
<keyword evidence="1" id="KW-1133">Transmembrane helix</keyword>
<evidence type="ECO:0000313" key="3">
    <source>
        <dbReference type="Proteomes" id="UP000598196"/>
    </source>
</evidence>
<evidence type="ECO:0008006" key="4">
    <source>
        <dbReference type="Google" id="ProtNLM"/>
    </source>
</evidence>
<dbReference type="Proteomes" id="UP000598196">
    <property type="component" value="Unassembled WGS sequence"/>
</dbReference>
<protein>
    <recommendedName>
        <fullName evidence="4">Alpha/beta hydrolase family protein</fullName>
    </recommendedName>
</protein>
<gene>
    <name evidence="2" type="ORF">GCM10010991_13310</name>
</gene>
<reference evidence="2 3" key="1">
    <citation type="journal article" date="2014" name="Int. J. Syst. Evol. Microbiol.">
        <title>Complete genome sequence of Corynebacterium casei LMG S-19264T (=DSM 44701T), isolated from a smear-ripened cheese.</title>
        <authorList>
            <consortium name="US DOE Joint Genome Institute (JGI-PGF)"/>
            <person name="Walter F."/>
            <person name="Albersmeier A."/>
            <person name="Kalinowski J."/>
            <person name="Ruckert C."/>
        </authorList>
    </citation>
    <scope>NUCLEOTIDE SEQUENCE [LARGE SCALE GENOMIC DNA]</scope>
    <source>
        <strain evidence="2 3">CGMCC 1.7029</strain>
    </source>
</reference>
<feature type="transmembrane region" description="Helical" evidence="1">
    <location>
        <begin position="91"/>
        <end position="112"/>
    </location>
</feature>
<dbReference type="SUPFAM" id="SSF53474">
    <property type="entry name" value="alpha/beta-Hydrolases"/>
    <property type="match status" value="1"/>
</dbReference>
<evidence type="ECO:0000313" key="2">
    <source>
        <dbReference type="EMBL" id="GGO29407.1"/>
    </source>
</evidence>
<comment type="caution">
    <text evidence="2">The sequence shown here is derived from an EMBL/GenBank/DDBJ whole genome shotgun (WGS) entry which is preliminary data.</text>
</comment>
<accession>A0A917YJ35</accession>
<dbReference type="EMBL" id="BMLP01000001">
    <property type="protein sequence ID" value="GGO29407.1"/>
    <property type="molecule type" value="Genomic_DNA"/>
</dbReference>
<proteinExistence type="predicted"/>
<dbReference type="OrthoDB" id="7840740at2"/>
<organism evidence="2 3">
    <name type="scientific">Gemmobacter aquaticus</name>
    <dbReference type="NCBI Taxonomy" id="490185"/>
    <lineage>
        <taxon>Bacteria</taxon>
        <taxon>Pseudomonadati</taxon>
        <taxon>Pseudomonadota</taxon>
        <taxon>Alphaproteobacteria</taxon>
        <taxon>Rhodobacterales</taxon>
        <taxon>Paracoccaceae</taxon>
        <taxon>Gemmobacter</taxon>
    </lineage>
</organism>